<sequence>MALTDRAIVHAKPCGKPYKLSDSHGLYLLVNPNGSKRWYIKYRFVNKEKKLALGPYPLLTLAQARRMREEAQLLLISGIDPSAHRKAERLAITPEHTFESVAREWVTSNVNWSAEHKKRVLRYFELYVFPTNGSCDITKMKVKDLLVPIKEVEKAGLRNAMWTIPAEREPIPGVKYSARGAKMHSPHLVPLSRQAIELLHEVRQHCRPGTELVFPGDHNYRKPMSENTINKALRVMGYDTQKDVCGHGFRTMACSALVESGLW</sequence>
<dbReference type="InterPro" id="IPR011010">
    <property type="entry name" value="DNA_brk_join_enz"/>
</dbReference>
<dbReference type="SUPFAM" id="SSF56349">
    <property type="entry name" value="DNA breaking-rejoining enzymes"/>
    <property type="match status" value="1"/>
</dbReference>
<name>A0A9P0V2M1_KLEVA</name>
<dbReference type="EMBL" id="CAJOXS020000002">
    <property type="protein sequence ID" value="CAH6099512.1"/>
    <property type="molecule type" value="Genomic_DNA"/>
</dbReference>
<evidence type="ECO:0000259" key="6">
    <source>
        <dbReference type="Pfam" id="PF22022"/>
    </source>
</evidence>
<dbReference type="InterPro" id="IPR002104">
    <property type="entry name" value="Integrase_catalytic"/>
</dbReference>
<evidence type="ECO:0000259" key="5">
    <source>
        <dbReference type="Pfam" id="PF13356"/>
    </source>
</evidence>
<keyword evidence="8" id="KW-1185">Reference proteome</keyword>
<proteinExistence type="inferred from homology"/>
<feature type="domain" description="Integrase DNA-binding" evidence="5">
    <location>
        <begin position="3"/>
        <end position="88"/>
    </location>
</feature>
<accession>A0A9P0V2M1</accession>
<comment type="similarity">
    <text evidence="1">Belongs to the 'phage' integrase family.</text>
</comment>
<feature type="domain" description="Phage integrase central" evidence="6">
    <location>
        <begin position="98"/>
        <end position="156"/>
    </location>
</feature>
<dbReference type="Pfam" id="PF13356">
    <property type="entry name" value="Arm-DNA-bind_3"/>
    <property type="match status" value="1"/>
</dbReference>
<evidence type="ECO:0000256" key="2">
    <source>
        <dbReference type="ARBA" id="ARBA00022908"/>
    </source>
</evidence>
<evidence type="ECO:0000256" key="1">
    <source>
        <dbReference type="ARBA" id="ARBA00008857"/>
    </source>
</evidence>
<protein>
    <submittedName>
        <fullName evidence="7">Prophage integrase IntS</fullName>
    </submittedName>
</protein>
<dbReference type="Gene3D" id="1.10.150.130">
    <property type="match status" value="1"/>
</dbReference>
<dbReference type="GO" id="GO:0015074">
    <property type="term" value="P:DNA integration"/>
    <property type="evidence" value="ECO:0007669"/>
    <property type="project" value="UniProtKB-KW"/>
</dbReference>
<feature type="domain" description="Tyr recombinase" evidence="4">
    <location>
        <begin position="181"/>
        <end position="261"/>
    </location>
</feature>
<keyword evidence="3" id="KW-0238">DNA-binding</keyword>
<evidence type="ECO:0000313" key="8">
    <source>
        <dbReference type="Proteomes" id="UP000789617"/>
    </source>
</evidence>
<dbReference type="PANTHER" id="PTHR30629:SF9">
    <property type="entry name" value="PROTEIN INTB-RELATED"/>
    <property type="match status" value="1"/>
</dbReference>
<dbReference type="Pfam" id="PF22022">
    <property type="entry name" value="Phage_int_M"/>
    <property type="match status" value="1"/>
</dbReference>
<dbReference type="PANTHER" id="PTHR30629">
    <property type="entry name" value="PROPHAGE INTEGRASE"/>
    <property type="match status" value="1"/>
</dbReference>
<dbReference type="GO" id="GO:0003677">
    <property type="term" value="F:DNA binding"/>
    <property type="evidence" value="ECO:0007669"/>
    <property type="project" value="UniProtKB-KW"/>
</dbReference>
<dbReference type="InterPro" id="IPR038488">
    <property type="entry name" value="Integrase_DNA-bd_sf"/>
</dbReference>
<dbReference type="Pfam" id="PF00589">
    <property type="entry name" value="Phage_integrase"/>
    <property type="match status" value="1"/>
</dbReference>
<dbReference type="GO" id="GO:0006310">
    <property type="term" value="P:DNA recombination"/>
    <property type="evidence" value="ECO:0007669"/>
    <property type="project" value="InterPro"/>
</dbReference>
<comment type="caution">
    <text evidence="7">The sequence shown here is derived from an EMBL/GenBank/DDBJ whole genome shotgun (WGS) entry which is preliminary data.</text>
</comment>
<evidence type="ECO:0000259" key="4">
    <source>
        <dbReference type="Pfam" id="PF00589"/>
    </source>
</evidence>
<dbReference type="Proteomes" id="UP000789617">
    <property type="component" value="Unassembled WGS sequence"/>
</dbReference>
<dbReference type="InterPro" id="IPR053876">
    <property type="entry name" value="Phage_int_M"/>
</dbReference>
<organism evidence="7 8">
    <name type="scientific">Klebsiella variicola</name>
    <dbReference type="NCBI Taxonomy" id="244366"/>
    <lineage>
        <taxon>Bacteria</taxon>
        <taxon>Pseudomonadati</taxon>
        <taxon>Pseudomonadota</taxon>
        <taxon>Gammaproteobacteria</taxon>
        <taxon>Enterobacterales</taxon>
        <taxon>Enterobacteriaceae</taxon>
        <taxon>Klebsiella/Raoultella group</taxon>
        <taxon>Klebsiella</taxon>
        <taxon>Klebsiella pneumoniae complex</taxon>
    </lineage>
</organism>
<evidence type="ECO:0000313" key="7">
    <source>
        <dbReference type="EMBL" id="CAH6099512.1"/>
    </source>
</evidence>
<dbReference type="Gene3D" id="3.30.160.390">
    <property type="entry name" value="Integrase, DNA-binding domain"/>
    <property type="match status" value="1"/>
</dbReference>
<dbReference type="AlphaFoldDB" id="A0A9P0V2M1"/>
<gene>
    <name evidence="7" type="ORF">AN2335V1_2697</name>
</gene>
<reference evidence="7" key="1">
    <citation type="submission" date="2022-05" db="EMBL/GenBank/DDBJ databases">
        <authorList>
            <person name="Alioto T."/>
            <person name="Alioto T."/>
            <person name="Gomez Garrido J."/>
        </authorList>
    </citation>
    <scope>NUCLEOTIDE SEQUENCE</scope>
    <source>
        <strain evidence="7">0</strain>
    </source>
</reference>
<evidence type="ECO:0000256" key="3">
    <source>
        <dbReference type="ARBA" id="ARBA00023125"/>
    </source>
</evidence>
<keyword evidence="2" id="KW-0229">DNA integration</keyword>
<dbReference type="InterPro" id="IPR050808">
    <property type="entry name" value="Phage_Integrase"/>
</dbReference>
<dbReference type="InterPro" id="IPR025166">
    <property type="entry name" value="Integrase_DNA_bind_dom"/>
</dbReference>
<dbReference type="InterPro" id="IPR010998">
    <property type="entry name" value="Integrase_recombinase_N"/>
</dbReference>